<accession>A0ABU4C1G2</accession>
<dbReference type="SUPFAM" id="SSF54637">
    <property type="entry name" value="Thioesterase/thiol ester dehydrase-isomerase"/>
    <property type="match status" value="2"/>
</dbReference>
<gene>
    <name evidence="4" type="ORF">R3Q16_26900</name>
</gene>
<dbReference type="GO" id="GO:0016787">
    <property type="term" value="F:hydrolase activity"/>
    <property type="evidence" value="ECO:0007669"/>
    <property type="project" value="UniProtKB-KW"/>
</dbReference>
<dbReference type="InterPro" id="IPR006683">
    <property type="entry name" value="Thioestr_dom"/>
</dbReference>
<evidence type="ECO:0000259" key="3">
    <source>
        <dbReference type="Pfam" id="PF03061"/>
    </source>
</evidence>
<dbReference type="Proteomes" id="UP001185927">
    <property type="component" value="Unassembled WGS sequence"/>
</dbReference>
<sequence length="306" mass="31357">MSIDNSAPTVKLDPLNTLMDVRAVAITPGDLSFAQTIGDRFHDHRGRTVLGSLGVMIDGAMGGAVYSGLTSGHQSVLAQVTVSAAADIPSTGTVGATGALVHLDDGVGLASGQLRSDDSTLLAVMAGRAMIVSRPPVVAPDDYIAGPALDVPVPEEISDLSGLSGSDVVEGILAGTIKRGPLAGLLDLTLTEVTPGAVVGELAPVEWMANPLGAVQGGVLISATDAITGLAAQTLTTAEQDYRVLDHKIDFLRSPAIGGPVMRAEASVIRAGRRLALIESRIVDNTGQVYIRATSSVQMISQQVHS</sequence>
<dbReference type="PANTHER" id="PTHR21660:SF1">
    <property type="entry name" value="ACYL-COENZYME A THIOESTERASE 13"/>
    <property type="match status" value="1"/>
</dbReference>
<dbReference type="InterPro" id="IPR003736">
    <property type="entry name" value="PAAI_dom"/>
</dbReference>
<dbReference type="PANTHER" id="PTHR21660">
    <property type="entry name" value="THIOESTERASE SUPERFAMILY MEMBER-RELATED"/>
    <property type="match status" value="1"/>
</dbReference>
<evidence type="ECO:0000256" key="2">
    <source>
        <dbReference type="ARBA" id="ARBA00022801"/>
    </source>
</evidence>
<comment type="similarity">
    <text evidence="1">Belongs to the thioesterase PaaI family.</text>
</comment>
<evidence type="ECO:0000256" key="1">
    <source>
        <dbReference type="ARBA" id="ARBA00008324"/>
    </source>
</evidence>
<evidence type="ECO:0000313" key="4">
    <source>
        <dbReference type="EMBL" id="MDV6270259.1"/>
    </source>
</evidence>
<dbReference type="Gene3D" id="3.10.129.10">
    <property type="entry name" value="Hotdog Thioesterase"/>
    <property type="match status" value="2"/>
</dbReference>
<evidence type="ECO:0000313" key="5">
    <source>
        <dbReference type="Proteomes" id="UP001185927"/>
    </source>
</evidence>
<keyword evidence="2 4" id="KW-0378">Hydrolase</keyword>
<dbReference type="Pfam" id="PF03061">
    <property type="entry name" value="4HBT"/>
    <property type="match status" value="1"/>
</dbReference>
<protein>
    <submittedName>
        <fullName evidence="4">PaaI family thioesterase</fullName>
        <ecNumber evidence="4">3.1.2.-</ecNumber>
    </submittedName>
</protein>
<keyword evidence="5" id="KW-1185">Reference proteome</keyword>
<dbReference type="RefSeq" id="WP_233366214.1">
    <property type="nucleotide sequence ID" value="NZ_JACLZG010000085.1"/>
</dbReference>
<dbReference type="EMBL" id="JAWLKB010000016">
    <property type="protein sequence ID" value="MDV6270259.1"/>
    <property type="molecule type" value="Genomic_DNA"/>
</dbReference>
<dbReference type="NCBIfam" id="TIGR00369">
    <property type="entry name" value="unchar_dom_1"/>
    <property type="match status" value="1"/>
</dbReference>
<proteinExistence type="inferred from homology"/>
<reference evidence="4 5" key="1">
    <citation type="submission" date="2023-10" db="EMBL/GenBank/DDBJ databases">
        <title>Development of a sustainable strategy for remediation of hydrocarbon-contaminated territories based on the waste exchange concept.</title>
        <authorList>
            <person name="Krivoruchko A."/>
        </authorList>
    </citation>
    <scope>NUCLEOTIDE SEQUENCE [LARGE SCALE GENOMIC DNA]</scope>
    <source>
        <strain evidence="4 5">IEGM 1203</strain>
    </source>
</reference>
<dbReference type="EC" id="3.1.2.-" evidence="4"/>
<comment type="caution">
    <text evidence="4">The sequence shown here is derived from an EMBL/GenBank/DDBJ whole genome shotgun (WGS) entry which is preliminary data.</text>
</comment>
<organism evidence="4 5">
    <name type="scientific">Rhodococcus globerulus</name>
    <dbReference type="NCBI Taxonomy" id="33008"/>
    <lineage>
        <taxon>Bacteria</taxon>
        <taxon>Bacillati</taxon>
        <taxon>Actinomycetota</taxon>
        <taxon>Actinomycetes</taxon>
        <taxon>Mycobacteriales</taxon>
        <taxon>Nocardiaceae</taxon>
        <taxon>Rhodococcus</taxon>
    </lineage>
</organism>
<dbReference type="InterPro" id="IPR039298">
    <property type="entry name" value="ACOT13"/>
</dbReference>
<dbReference type="CDD" id="cd03443">
    <property type="entry name" value="PaaI_thioesterase"/>
    <property type="match status" value="1"/>
</dbReference>
<name>A0ABU4C1G2_RHOGO</name>
<dbReference type="InterPro" id="IPR029069">
    <property type="entry name" value="HotDog_dom_sf"/>
</dbReference>
<feature type="domain" description="Thioesterase" evidence="3">
    <location>
        <begin position="213"/>
        <end position="289"/>
    </location>
</feature>